<sequence>MCLPDRTVKKDRQKHGLRQCCRSEHWSVGLTVVRRRDAENKLYFPLNFAKNRVQGVIIVQQLVSLTKYRNQDVFID</sequence>
<evidence type="ECO:0000313" key="1">
    <source>
        <dbReference type="EMBL" id="KAJ1204290.1"/>
    </source>
</evidence>
<gene>
    <name evidence="1" type="ORF">NDU88_008071</name>
</gene>
<organism evidence="1 2">
    <name type="scientific">Pleurodeles waltl</name>
    <name type="common">Iberian ribbed newt</name>
    <dbReference type="NCBI Taxonomy" id="8319"/>
    <lineage>
        <taxon>Eukaryota</taxon>
        <taxon>Metazoa</taxon>
        <taxon>Chordata</taxon>
        <taxon>Craniata</taxon>
        <taxon>Vertebrata</taxon>
        <taxon>Euteleostomi</taxon>
        <taxon>Amphibia</taxon>
        <taxon>Batrachia</taxon>
        <taxon>Caudata</taxon>
        <taxon>Salamandroidea</taxon>
        <taxon>Salamandridae</taxon>
        <taxon>Pleurodelinae</taxon>
        <taxon>Pleurodeles</taxon>
    </lineage>
</organism>
<dbReference type="EMBL" id="JANPWB010000003">
    <property type="protein sequence ID" value="KAJ1204290.1"/>
    <property type="molecule type" value="Genomic_DNA"/>
</dbReference>
<evidence type="ECO:0000313" key="2">
    <source>
        <dbReference type="Proteomes" id="UP001066276"/>
    </source>
</evidence>
<keyword evidence="2" id="KW-1185">Reference proteome</keyword>
<name>A0AAV7VRI2_PLEWA</name>
<proteinExistence type="predicted"/>
<reference evidence="1" key="1">
    <citation type="journal article" date="2022" name="bioRxiv">
        <title>Sequencing and chromosome-scale assembly of the giantPleurodeles waltlgenome.</title>
        <authorList>
            <person name="Brown T."/>
            <person name="Elewa A."/>
            <person name="Iarovenko S."/>
            <person name="Subramanian E."/>
            <person name="Araus A.J."/>
            <person name="Petzold A."/>
            <person name="Susuki M."/>
            <person name="Suzuki K.-i.T."/>
            <person name="Hayashi T."/>
            <person name="Toyoda A."/>
            <person name="Oliveira C."/>
            <person name="Osipova E."/>
            <person name="Leigh N.D."/>
            <person name="Simon A."/>
            <person name="Yun M.H."/>
        </authorList>
    </citation>
    <scope>NUCLEOTIDE SEQUENCE</scope>
    <source>
        <strain evidence="1">20211129_DDA</strain>
        <tissue evidence="1">Liver</tissue>
    </source>
</reference>
<accession>A0AAV7VRI2</accession>
<dbReference type="AlphaFoldDB" id="A0AAV7VRI2"/>
<protein>
    <submittedName>
        <fullName evidence="1">Uncharacterized protein</fullName>
    </submittedName>
</protein>
<dbReference type="Proteomes" id="UP001066276">
    <property type="component" value="Chromosome 2_1"/>
</dbReference>
<comment type="caution">
    <text evidence="1">The sequence shown here is derived from an EMBL/GenBank/DDBJ whole genome shotgun (WGS) entry which is preliminary data.</text>
</comment>